<keyword evidence="18" id="KW-1185">Reference proteome</keyword>
<evidence type="ECO:0000256" key="1">
    <source>
        <dbReference type="ARBA" id="ARBA00004141"/>
    </source>
</evidence>
<feature type="transmembrane region" description="Helical" evidence="16">
    <location>
        <begin position="130"/>
        <end position="162"/>
    </location>
</feature>
<protein>
    <recommendedName>
        <fullName evidence="5">CDP-diacylglycerol--glycerol-3-phosphate 3-phosphatidyltransferase</fullName>
        <ecNumber evidence="4">2.7.8.5</ecNumber>
    </recommendedName>
</protein>
<dbReference type="Proteomes" id="UP000676565">
    <property type="component" value="Unassembled WGS sequence"/>
</dbReference>
<sequence>MIRTLSHLVPNGLSGARLVLGVAFPFIPAEWRLWAVIGAALSDLLDGLTARWMHAESNAGRLLDPVADKVFVLALVATLLAEGALHPLWALGLAIRDVTVLVGLVYVIARRQWGVGRRMRPSLLGKATTAAQFVVLALLVMSTGAPMWVLAAVTFLSALAAWDYARWFWGEPSVGSAAHSARELTHERSP</sequence>
<keyword evidence="13" id="KW-1208">Phospholipid metabolism</keyword>
<dbReference type="PIRSF" id="PIRSF000847">
    <property type="entry name" value="Phos_ph_gly_syn"/>
    <property type="match status" value="1"/>
</dbReference>
<evidence type="ECO:0000256" key="15">
    <source>
        <dbReference type="RuleBase" id="RU003750"/>
    </source>
</evidence>
<reference evidence="17 18" key="1">
    <citation type="submission" date="2021-04" db="EMBL/GenBank/DDBJ databases">
        <authorList>
            <person name="Ivanova A."/>
        </authorList>
    </citation>
    <scope>NUCLEOTIDE SEQUENCE [LARGE SCALE GENOMIC DNA]</scope>
    <source>
        <strain evidence="17 18">G18</strain>
    </source>
</reference>
<comment type="pathway">
    <text evidence="2">Phospholipid metabolism; phosphatidylglycerol biosynthesis; phosphatidylglycerol from CDP-diacylglycerol: step 1/2.</text>
</comment>
<evidence type="ECO:0000256" key="13">
    <source>
        <dbReference type="ARBA" id="ARBA00023264"/>
    </source>
</evidence>
<feature type="transmembrane region" description="Helical" evidence="16">
    <location>
        <begin position="87"/>
        <end position="109"/>
    </location>
</feature>
<dbReference type="PANTHER" id="PTHR14269">
    <property type="entry name" value="CDP-DIACYLGLYCEROL--GLYCEROL-3-PHOSPHATE 3-PHOSPHATIDYLTRANSFERASE-RELATED"/>
    <property type="match status" value="1"/>
</dbReference>
<dbReference type="Pfam" id="PF01066">
    <property type="entry name" value="CDP-OH_P_transf"/>
    <property type="match status" value="1"/>
</dbReference>
<comment type="catalytic activity">
    <reaction evidence="14">
        <text>a CDP-1,2-diacyl-sn-glycerol + sn-glycerol 3-phosphate = a 1,2-diacyl-sn-glycero-3-phospho-(1'-sn-glycero-3'-phosphate) + CMP + H(+)</text>
        <dbReference type="Rhea" id="RHEA:12593"/>
        <dbReference type="ChEBI" id="CHEBI:15378"/>
        <dbReference type="ChEBI" id="CHEBI:57597"/>
        <dbReference type="ChEBI" id="CHEBI:58332"/>
        <dbReference type="ChEBI" id="CHEBI:60110"/>
        <dbReference type="ChEBI" id="CHEBI:60377"/>
        <dbReference type="EC" id="2.7.8.5"/>
    </reaction>
</comment>
<dbReference type="EC" id="2.7.8.5" evidence="4"/>
<organism evidence="17 18">
    <name type="scientific">Gemmata palustris</name>
    <dbReference type="NCBI Taxonomy" id="2822762"/>
    <lineage>
        <taxon>Bacteria</taxon>
        <taxon>Pseudomonadati</taxon>
        <taxon>Planctomycetota</taxon>
        <taxon>Planctomycetia</taxon>
        <taxon>Gemmatales</taxon>
        <taxon>Gemmataceae</taxon>
        <taxon>Gemmata</taxon>
    </lineage>
</organism>
<keyword evidence="9 16" id="KW-1133">Transmembrane helix</keyword>
<dbReference type="InterPro" id="IPR000462">
    <property type="entry name" value="CDP-OH_P_trans"/>
</dbReference>
<evidence type="ECO:0000313" key="17">
    <source>
        <dbReference type="EMBL" id="MBP3958652.1"/>
    </source>
</evidence>
<evidence type="ECO:0000256" key="7">
    <source>
        <dbReference type="ARBA" id="ARBA00022679"/>
    </source>
</evidence>
<keyword evidence="8 16" id="KW-0812">Transmembrane</keyword>
<dbReference type="InterPro" id="IPR048254">
    <property type="entry name" value="CDP_ALCOHOL_P_TRANSF_CS"/>
</dbReference>
<keyword evidence="12" id="KW-0594">Phospholipid biosynthesis</keyword>
<evidence type="ECO:0000256" key="9">
    <source>
        <dbReference type="ARBA" id="ARBA00022989"/>
    </source>
</evidence>
<dbReference type="InterPro" id="IPR050324">
    <property type="entry name" value="CDP-alcohol_PTase-I"/>
</dbReference>
<dbReference type="PANTHER" id="PTHR14269:SF11">
    <property type="entry name" value="CDP-DIACYLGLYCEROL--GLYCEROL-3-PHOSPHATE 3-PHOSPHATIDYLTRANSFERASE"/>
    <property type="match status" value="1"/>
</dbReference>
<comment type="caution">
    <text evidence="17">The sequence shown here is derived from an EMBL/GenBank/DDBJ whole genome shotgun (WGS) entry which is preliminary data.</text>
</comment>
<keyword evidence="11 16" id="KW-0472">Membrane</keyword>
<evidence type="ECO:0000256" key="2">
    <source>
        <dbReference type="ARBA" id="ARBA00005042"/>
    </source>
</evidence>
<dbReference type="InterPro" id="IPR043130">
    <property type="entry name" value="CDP-OH_PTrfase_TM_dom"/>
</dbReference>
<dbReference type="InterPro" id="IPR004570">
    <property type="entry name" value="Phosphatidylglycerol_P_synth"/>
</dbReference>
<evidence type="ECO:0000256" key="14">
    <source>
        <dbReference type="ARBA" id="ARBA00048586"/>
    </source>
</evidence>
<dbReference type="RefSeq" id="WP_210658835.1">
    <property type="nucleotide sequence ID" value="NZ_JAGKQQ010000001.1"/>
</dbReference>
<keyword evidence="10" id="KW-0443">Lipid metabolism</keyword>
<keyword evidence="7 15" id="KW-0808">Transferase</keyword>
<comment type="similarity">
    <text evidence="3 15">Belongs to the CDP-alcohol phosphatidyltransferase class-I family.</text>
</comment>
<name>A0ABS5BY34_9BACT</name>
<evidence type="ECO:0000256" key="16">
    <source>
        <dbReference type="SAM" id="Phobius"/>
    </source>
</evidence>
<dbReference type="EMBL" id="JAGKQQ010000001">
    <property type="protein sequence ID" value="MBP3958652.1"/>
    <property type="molecule type" value="Genomic_DNA"/>
</dbReference>
<feature type="transmembrane region" description="Helical" evidence="16">
    <location>
        <begin position="7"/>
        <end position="27"/>
    </location>
</feature>
<evidence type="ECO:0000313" key="18">
    <source>
        <dbReference type="Proteomes" id="UP000676565"/>
    </source>
</evidence>
<evidence type="ECO:0000256" key="11">
    <source>
        <dbReference type="ARBA" id="ARBA00023136"/>
    </source>
</evidence>
<evidence type="ECO:0000256" key="6">
    <source>
        <dbReference type="ARBA" id="ARBA00022516"/>
    </source>
</evidence>
<dbReference type="PROSITE" id="PS00379">
    <property type="entry name" value="CDP_ALCOHOL_P_TRANSF"/>
    <property type="match status" value="1"/>
</dbReference>
<evidence type="ECO:0000256" key="10">
    <source>
        <dbReference type="ARBA" id="ARBA00023098"/>
    </source>
</evidence>
<accession>A0ABS5BY34</accession>
<evidence type="ECO:0000256" key="3">
    <source>
        <dbReference type="ARBA" id="ARBA00010441"/>
    </source>
</evidence>
<gene>
    <name evidence="17" type="ORF">J8F10_25680</name>
</gene>
<evidence type="ECO:0000256" key="12">
    <source>
        <dbReference type="ARBA" id="ARBA00023209"/>
    </source>
</evidence>
<evidence type="ECO:0000256" key="8">
    <source>
        <dbReference type="ARBA" id="ARBA00022692"/>
    </source>
</evidence>
<dbReference type="Gene3D" id="1.20.120.1760">
    <property type="match status" value="1"/>
</dbReference>
<proteinExistence type="inferred from homology"/>
<comment type="subcellular location">
    <subcellularLocation>
        <location evidence="1">Membrane</location>
        <topology evidence="1">Multi-pass membrane protein</topology>
    </subcellularLocation>
</comment>
<evidence type="ECO:0000256" key="5">
    <source>
        <dbReference type="ARBA" id="ARBA00014944"/>
    </source>
</evidence>
<keyword evidence="6" id="KW-0444">Lipid biosynthesis</keyword>
<evidence type="ECO:0000256" key="4">
    <source>
        <dbReference type="ARBA" id="ARBA00013170"/>
    </source>
</evidence>